<dbReference type="EMBL" id="BAAAFI010000001">
    <property type="protein sequence ID" value="GAA0877061.1"/>
    <property type="molecule type" value="Genomic_DNA"/>
</dbReference>
<organism evidence="2 3">
    <name type="scientific">Algoriphagus jejuensis</name>
    <dbReference type="NCBI Taxonomy" id="419934"/>
    <lineage>
        <taxon>Bacteria</taxon>
        <taxon>Pseudomonadati</taxon>
        <taxon>Bacteroidota</taxon>
        <taxon>Cytophagia</taxon>
        <taxon>Cytophagales</taxon>
        <taxon>Cyclobacteriaceae</taxon>
        <taxon>Algoriphagus</taxon>
    </lineage>
</organism>
<name>A0ABN1MUQ2_9BACT</name>
<comment type="caution">
    <text evidence="2">The sequence shown here is derived from an EMBL/GenBank/DDBJ whole genome shotgun (WGS) entry which is preliminary data.</text>
</comment>
<dbReference type="Proteomes" id="UP001500469">
    <property type="component" value="Unassembled WGS sequence"/>
</dbReference>
<dbReference type="RefSeq" id="WP_343847751.1">
    <property type="nucleotide sequence ID" value="NZ_BAAAFI010000001.1"/>
</dbReference>
<dbReference type="SUPFAM" id="SSF49464">
    <property type="entry name" value="Carboxypeptidase regulatory domain-like"/>
    <property type="match status" value="1"/>
</dbReference>
<proteinExistence type="predicted"/>
<feature type="chain" id="PRO_5046809832" description="TonB-dependent receptor-like protein" evidence="1">
    <location>
        <begin position="19"/>
        <end position="921"/>
    </location>
</feature>
<dbReference type="SUPFAM" id="SSF56935">
    <property type="entry name" value="Porins"/>
    <property type="match status" value="1"/>
</dbReference>
<keyword evidence="1" id="KW-0732">Signal</keyword>
<evidence type="ECO:0000256" key="1">
    <source>
        <dbReference type="SAM" id="SignalP"/>
    </source>
</evidence>
<evidence type="ECO:0008006" key="4">
    <source>
        <dbReference type="Google" id="ProtNLM"/>
    </source>
</evidence>
<dbReference type="Gene3D" id="2.60.40.1120">
    <property type="entry name" value="Carboxypeptidase-like, regulatory domain"/>
    <property type="match status" value="1"/>
</dbReference>
<evidence type="ECO:0000313" key="2">
    <source>
        <dbReference type="EMBL" id="GAA0877061.1"/>
    </source>
</evidence>
<gene>
    <name evidence="2" type="ORF">GCM10009119_00290</name>
</gene>
<accession>A0ABN1MUQ2</accession>
<dbReference type="Pfam" id="PF13715">
    <property type="entry name" value="CarbopepD_reg_2"/>
    <property type="match status" value="1"/>
</dbReference>
<dbReference type="InterPro" id="IPR008969">
    <property type="entry name" value="CarboxyPept-like_regulatory"/>
</dbReference>
<protein>
    <recommendedName>
        <fullName evidence="4">TonB-dependent receptor-like protein</fullName>
    </recommendedName>
</protein>
<sequence>MRKILIAFLFLLTHLATAQTITGVVTEKGSGLPLPFANVFINNSTLGGATDADGKFIIRGKIPEEFDLVASFVGYKTVSKIIQRKGREAVFQAFELEFLEDNLSEVQLKAKRDKSWERKYRMFKEVFLAVPDDPYGRDIEILNPWVLDFENVKPPKGFNYTKATAQLPLKIVNKALGYETDFYLQDFRMLRNASRFYGQAFYKEMDSVDSLAEVQWKNAREFDYSNSIRFLALSLLLRNSGAQGFELYHVVPESSLRNRTNDFTEELNKSIELLTVNALYNKPQGNGVYRIYLPGRIEIHHMDKPWPSDYYTNIYHAISWMDAPTGYFDVDRNGTLINPTQLILSGYIGRQRLARSLPLDFVPDSSFSGGFSEQLVTFQSRYQKLNTLREKAWLTTNKPFFYPGETLWFGGKMTYQNASNSDSLSRVLYVDLIDSKFQKVKEEVFKIEQGKISGGMVLDKSIAPGDYLLRAYTRWNLNFPETDIFQLSVPILAEGFYPALPAKEEESLYGEIAIHHHVEVQDSLNYRMLDLELAFSDEFENPVDAEIVFSALEGSISPDLDDKSRLEHALDWIDVALPETFDSDLSQQIEYGISVEGRFFPDKKKASAATNISVVKGDLEDFGTVFSDSLGRFWATGLSFQDTAQIAVAALDDKLRPFGSVELLQFQRPGFRGSFPKLDYEVRPLPVPGERFLDNSGDYILLEEFVKEEAKERETMADRNYGYGEPTQQVGPEELEKMTMPEIWGKLRFRGGKFGNYTYGEKVGTPLLIIDGRSMPFLSAFDFGEILDSYEPSQLKSIKVYSDNISKSIFGMAGYAGVIMIETKNGERTGAENDRKFNSEGFQIFHVRGFSSFPEFPRNPPSDQYLKRKPTVYWDPAARTSSGAYKARIKVPYGMDRINLRVDGMTLDGEAFYRVTVVELK</sequence>
<evidence type="ECO:0000313" key="3">
    <source>
        <dbReference type="Proteomes" id="UP001500469"/>
    </source>
</evidence>
<keyword evidence="3" id="KW-1185">Reference proteome</keyword>
<feature type="signal peptide" evidence="1">
    <location>
        <begin position="1"/>
        <end position="18"/>
    </location>
</feature>
<reference evidence="2 3" key="1">
    <citation type="journal article" date="2019" name="Int. J. Syst. Evol. Microbiol.">
        <title>The Global Catalogue of Microorganisms (GCM) 10K type strain sequencing project: providing services to taxonomists for standard genome sequencing and annotation.</title>
        <authorList>
            <consortium name="The Broad Institute Genomics Platform"/>
            <consortium name="The Broad Institute Genome Sequencing Center for Infectious Disease"/>
            <person name="Wu L."/>
            <person name="Ma J."/>
        </authorList>
    </citation>
    <scope>NUCLEOTIDE SEQUENCE [LARGE SCALE GENOMIC DNA]</scope>
    <source>
        <strain evidence="2 3">JCM 16112</strain>
    </source>
</reference>